<dbReference type="Proteomes" id="UP000694865">
    <property type="component" value="Unplaced"/>
</dbReference>
<dbReference type="PANTHER" id="PTHR43272">
    <property type="entry name" value="LONG-CHAIN-FATTY-ACID--COA LIGASE"/>
    <property type="match status" value="1"/>
</dbReference>
<keyword evidence="2 13" id="KW-0436">Ligase</keyword>
<evidence type="ECO:0000256" key="3">
    <source>
        <dbReference type="ARBA" id="ARBA00022741"/>
    </source>
</evidence>
<dbReference type="InterPro" id="IPR045311">
    <property type="entry name" value="LC-FACS_euk"/>
</dbReference>
<name>A0ABM0ME16_SACKO</name>
<reference evidence="16" key="1">
    <citation type="submission" date="2025-08" db="UniProtKB">
        <authorList>
            <consortium name="RefSeq"/>
        </authorList>
    </citation>
    <scope>IDENTIFICATION</scope>
    <source>
        <tissue evidence="16">Testes</tissue>
    </source>
</reference>
<keyword evidence="3 13" id="KW-0547">Nucleotide-binding</keyword>
<dbReference type="InterPro" id="IPR042099">
    <property type="entry name" value="ANL_N_sf"/>
</dbReference>
<feature type="domain" description="AMP-dependent synthetase/ligase" evidence="14">
    <location>
        <begin position="67"/>
        <end position="470"/>
    </location>
</feature>
<comment type="catalytic activity">
    <reaction evidence="10">
        <text>(5Z,8Z,11Z,14Z)-eicosatetraenoate + ATP + CoA = (5Z,8Z,11Z,14Z)-eicosatetraenoyl-CoA + AMP + diphosphate</text>
        <dbReference type="Rhea" id="RHEA:19713"/>
        <dbReference type="ChEBI" id="CHEBI:30616"/>
        <dbReference type="ChEBI" id="CHEBI:32395"/>
        <dbReference type="ChEBI" id="CHEBI:33019"/>
        <dbReference type="ChEBI" id="CHEBI:57287"/>
        <dbReference type="ChEBI" id="CHEBI:57368"/>
        <dbReference type="ChEBI" id="CHEBI:456215"/>
        <dbReference type="EC" id="6.2.1.15"/>
    </reaction>
    <physiologicalReaction direction="left-to-right" evidence="10">
        <dbReference type="Rhea" id="RHEA:19714"/>
    </physiologicalReaction>
</comment>
<dbReference type="PANTHER" id="PTHR43272:SF107">
    <property type="entry name" value="LONG-CHAIN-FATTY-ACID--COA LIGASE 5"/>
    <property type="match status" value="1"/>
</dbReference>
<evidence type="ECO:0000313" key="16">
    <source>
        <dbReference type="RefSeq" id="XP_006818257.1"/>
    </source>
</evidence>
<comment type="catalytic activity">
    <reaction evidence="6">
        <text>5-hydroxy-(6E,8Z,11Z,14Z)-eicosatetraenoate + ATP + CoA = 5-hydroxy-(6E,8Z,11Z,14Z)-eicosatetraenoyl-CoA + AMP + diphosphate</text>
        <dbReference type="Rhea" id="RHEA:52108"/>
        <dbReference type="ChEBI" id="CHEBI:30616"/>
        <dbReference type="ChEBI" id="CHEBI:33019"/>
        <dbReference type="ChEBI" id="CHEBI:57287"/>
        <dbReference type="ChEBI" id="CHEBI:65341"/>
        <dbReference type="ChEBI" id="CHEBI:136407"/>
        <dbReference type="ChEBI" id="CHEBI:456215"/>
    </reaction>
    <physiologicalReaction direction="left-to-right" evidence="6">
        <dbReference type="Rhea" id="RHEA:52109"/>
    </physiologicalReaction>
</comment>
<comment type="catalytic activity">
    <reaction evidence="12">
        <text>hexadecanoate + ATP + CoA = hexadecanoyl-CoA + AMP + diphosphate</text>
        <dbReference type="Rhea" id="RHEA:30751"/>
        <dbReference type="ChEBI" id="CHEBI:7896"/>
        <dbReference type="ChEBI" id="CHEBI:30616"/>
        <dbReference type="ChEBI" id="CHEBI:33019"/>
        <dbReference type="ChEBI" id="CHEBI:57287"/>
        <dbReference type="ChEBI" id="CHEBI:57379"/>
        <dbReference type="ChEBI" id="CHEBI:456215"/>
    </reaction>
    <physiologicalReaction direction="left-to-right" evidence="12">
        <dbReference type="Rhea" id="RHEA:30752"/>
    </physiologicalReaction>
</comment>
<evidence type="ECO:0000256" key="9">
    <source>
        <dbReference type="ARBA" id="ARBA00024532"/>
    </source>
</evidence>
<proteinExistence type="inferred from homology"/>
<evidence type="ECO:0000259" key="14">
    <source>
        <dbReference type="Pfam" id="PF00501"/>
    </source>
</evidence>
<evidence type="ECO:0000256" key="10">
    <source>
        <dbReference type="ARBA" id="ARBA00024548"/>
    </source>
</evidence>
<sequence>MTATNDLNNQSTQLPGDEYIRVSSLCKDGNLLEYMYEDARTLPEAFRRGARVSNNGQCLGWRSGADQPYQWLTYDQVLERAKNFGSGLAKLGYQPGQSTLVGIYAQNRVEWVVTDQACGMYSMITVPLYDTLGPEAVTFIINQAGLNIVVCDGEAKAKLILNKAERTPILQQIVVMEPVSDEVKDIARRMTVEILSFSDVEEMGRMEPYEPVMPNPNDMATICYTSGTTGDPKGAMVTHGNIIAGMSGCCQHLKGYGDLTPDDITISYLPLAHMYERSGQLWVYMQGARIGFFRGNVRELMDDIKELKPTLVPVVPGVLNRIYDKVISQVTSSCFKLIIFNMAMRKKAALLRRGIICNNTIWDRLVFRKIQETLGGNVKQFCSCGAPMSETVLQFARCALGCHVYDCYGQTESASPATMTSPLEHQTGRVGPPIPSCSIKLVDVPDMEYFAENHEGEVCLKGPSVFKGYYNDQKKTDETIDKDGWLHTGDIGKWLQDGTLKIIDRKKHIFKLDQGEYIAPEKIENVYTRSQFIAQIFVHGDSLQRYLVAVVTPDPENISSWARSKGLTGTLDDFCDNKVIKDAILKDIVQLGKSSGLKGFEQVKDIYLSSEPFSIENGLMTPTFKMKRPELRKRFAQKIEEMYDNLNCLRESHKS</sequence>
<evidence type="ECO:0000256" key="6">
    <source>
        <dbReference type="ARBA" id="ARBA00024469"/>
    </source>
</evidence>
<keyword evidence="15" id="KW-1185">Reference proteome</keyword>
<dbReference type="Gene3D" id="3.40.50.12780">
    <property type="entry name" value="N-terminal domain of ligase-like"/>
    <property type="match status" value="1"/>
</dbReference>
<dbReference type="PROSITE" id="PS00455">
    <property type="entry name" value="AMP_BINDING"/>
    <property type="match status" value="1"/>
</dbReference>
<dbReference type="EC" id="6.2.1.3" evidence="13"/>
<dbReference type="GeneID" id="100373068"/>
<evidence type="ECO:0000256" key="5">
    <source>
        <dbReference type="ARBA" id="ARBA00022840"/>
    </source>
</evidence>
<keyword evidence="13" id="KW-0443">Lipid metabolism</keyword>
<evidence type="ECO:0000256" key="2">
    <source>
        <dbReference type="ARBA" id="ARBA00022598"/>
    </source>
</evidence>
<evidence type="ECO:0000256" key="1">
    <source>
        <dbReference type="ARBA" id="ARBA00006432"/>
    </source>
</evidence>
<protein>
    <recommendedName>
        <fullName evidence="13">Long-chain-fatty-acid--CoA ligase</fullName>
        <ecNumber evidence="13">6.2.1.3</ecNumber>
    </recommendedName>
</protein>
<comment type="catalytic activity">
    <reaction evidence="11">
        <text>(E)-hexadec-2-enoate + ATP + CoA = (2E)-hexadecenoyl-CoA + AMP + diphosphate</text>
        <dbReference type="Rhea" id="RHEA:36139"/>
        <dbReference type="ChEBI" id="CHEBI:30616"/>
        <dbReference type="ChEBI" id="CHEBI:33019"/>
        <dbReference type="ChEBI" id="CHEBI:57287"/>
        <dbReference type="ChEBI" id="CHEBI:61526"/>
        <dbReference type="ChEBI" id="CHEBI:72745"/>
        <dbReference type="ChEBI" id="CHEBI:456215"/>
    </reaction>
    <physiologicalReaction direction="left-to-right" evidence="11">
        <dbReference type="Rhea" id="RHEA:36140"/>
    </physiologicalReaction>
</comment>
<organism evidence="15 16">
    <name type="scientific">Saccoglossus kowalevskii</name>
    <name type="common">Acorn worm</name>
    <dbReference type="NCBI Taxonomy" id="10224"/>
    <lineage>
        <taxon>Eukaryota</taxon>
        <taxon>Metazoa</taxon>
        <taxon>Hemichordata</taxon>
        <taxon>Enteropneusta</taxon>
        <taxon>Harrimaniidae</taxon>
        <taxon>Saccoglossus</taxon>
    </lineage>
</organism>
<comment type="function">
    <text evidence="13">Catalyzes the conversion of long-chain fatty acids to their active form acyl-CoAs for both synthesis of cellular lipids, and degradation via beta-oxidation.</text>
</comment>
<dbReference type="InterPro" id="IPR000873">
    <property type="entry name" value="AMP-dep_synth/lig_dom"/>
</dbReference>
<dbReference type="CDD" id="cd05927">
    <property type="entry name" value="LC-FACS_euk"/>
    <property type="match status" value="1"/>
</dbReference>
<comment type="similarity">
    <text evidence="1 13">Belongs to the ATP-dependent AMP-binding enzyme family.</text>
</comment>
<keyword evidence="5 13" id="KW-0067">ATP-binding</keyword>
<comment type="catalytic activity">
    <reaction evidence="8">
        <text>12-hydroxy-(5Z,8Z,10E,14Z)-eicosatetraenoate + ATP + CoA = 12-hydroxy-(5Z,8Z,10E,14Z)-eicosatetraenoyl-CoA + AMP + diphosphate</text>
        <dbReference type="Rhea" id="RHEA:52112"/>
        <dbReference type="ChEBI" id="CHEBI:30616"/>
        <dbReference type="ChEBI" id="CHEBI:33019"/>
        <dbReference type="ChEBI" id="CHEBI:57287"/>
        <dbReference type="ChEBI" id="CHEBI:90718"/>
        <dbReference type="ChEBI" id="CHEBI:136408"/>
        <dbReference type="ChEBI" id="CHEBI:456215"/>
    </reaction>
    <physiologicalReaction direction="left-to-right" evidence="8">
        <dbReference type="Rhea" id="RHEA:52113"/>
    </physiologicalReaction>
</comment>
<evidence type="ECO:0000256" key="13">
    <source>
        <dbReference type="RuleBase" id="RU369030"/>
    </source>
</evidence>
<evidence type="ECO:0000256" key="8">
    <source>
        <dbReference type="ARBA" id="ARBA00024495"/>
    </source>
</evidence>
<comment type="catalytic activity">
    <reaction evidence="7">
        <text>a long-chain fatty acid + ATP + CoA = a long-chain fatty acyl-CoA + AMP + diphosphate</text>
        <dbReference type="Rhea" id="RHEA:15421"/>
        <dbReference type="ChEBI" id="CHEBI:30616"/>
        <dbReference type="ChEBI" id="CHEBI:33019"/>
        <dbReference type="ChEBI" id="CHEBI:57287"/>
        <dbReference type="ChEBI" id="CHEBI:57560"/>
        <dbReference type="ChEBI" id="CHEBI:83139"/>
        <dbReference type="ChEBI" id="CHEBI:456215"/>
        <dbReference type="EC" id="6.2.1.3"/>
    </reaction>
    <physiologicalReaction direction="left-to-right" evidence="7">
        <dbReference type="Rhea" id="RHEA:15422"/>
    </physiologicalReaction>
</comment>
<accession>A0ABM0ME16</accession>
<gene>
    <name evidence="16" type="primary">LOC100373068</name>
</gene>
<dbReference type="SUPFAM" id="SSF56801">
    <property type="entry name" value="Acetyl-CoA synthetase-like"/>
    <property type="match status" value="1"/>
</dbReference>
<evidence type="ECO:0000256" key="7">
    <source>
        <dbReference type="ARBA" id="ARBA00024484"/>
    </source>
</evidence>
<evidence type="ECO:0000256" key="11">
    <source>
        <dbReference type="ARBA" id="ARBA00024565"/>
    </source>
</evidence>
<keyword evidence="4 13" id="KW-0276">Fatty acid metabolism</keyword>
<evidence type="ECO:0000256" key="12">
    <source>
        <dbReference type="ARBA" id="ARBA00049139"/>
    </source>
</evidence>
<comment type="catalytic activity">
    <reaction evidence="9">
        <text>15-hydroxy-(5Z,8Z,11Z,13E)-eicosatetraenoate + ATP + CoA = 15-hydroxy-(5Z,8Z,11Z,13E)-eicosatetraenoyl-CoA + AMP + diphosphate</text>
        <dbReference type="Rhea" id="RHEA:52116"/>
        <dbReference type="ChEBI" id="CHEBI:30616"/>
        <dbReference type="ChEBI" id="CHEBI:33019"/>
        <dbReference type="ChEBI" id="CHEBI:57287"/>
        <dbReference type="ChEBI" id="CHEBI:78832"/>
        <dbReference type="ChEBI" id="CHEBI:136409"/>
        <dbReference type="ChEBI" id="CHEBI:456215"/>
    </reaction>
    <physiologicalReaction direction="left-to-right" evidence="9">
        <dbReference type="Rhea" id="RHEA:52117"/>
    </physiologicalReaction>
</comment>
<evidence type="ECO:0000256" key="4">
    <source>
        <dbReference type="ARBA" id="ARBA00022832"/>
    </source>
</evidence>
<dbReference type="InterPro" id="IPR020845">
    <property type="entry name" value="AMP-binding_CS"/>
</dbReference>
<dbReference type="RefSeq" id="XP_006818257.1">
    <property type="nucleotide sequence ID" value="XM_006818194.1"/>
</dbReference>
<dbReference type="Pfam" id="PF00501">
    <property type="entry name" value="AMP-binding"/>
    <property type="match status" value="1"/>
</dbReference>
<evidence type="ECO:0000313" key="15">
    <source>
        <dbReference type="Proteomes" id="UP000694865"/>
    </source>
</evidence>